<protein>
    <submittedName>
        <fullName evidence="1">Uncharacterized protein</fullName>
    </submittedName>
</protein>
<dbReference type="Gramene" id="MELO3C030171.2.1">
    <property type="protein sequence ID" value="MELO3C030171.2.1"/>
    <property type="gene ID" value="MELO3C030171.2"/>
</dbReference>
<evidence type="ECO:0000313" key="1">
    <source>
        <dbReference type="EnsemblPlants" id="MELO3C030171.2.1"/>
    </source>
</evidence>
<organism evidence="1">
    <name type="scientific">Cucumis melo</name>
    <name type="common">Muskmelon</name>
    <dbReference type="NCBI Taxonomy" id="3656"/>
    <lineage>
        <taxon>Eukaryota</taxon>
        <taxon>Viridiplantae</taxon>
        <taxon>Streptophyta</taxon>
        <taxon>Embryophyta</taxon>
        <taxon>Tracheophyta</taxon>
        <taxon>Spermatophyta</taxon>
        <taxon>Magnoliopsida</taxon>
        <taxon>eudicotyledons</taxon>
        <taxon>Gunneridae</taxon>
        <taxon>Pentapetalae</taxon>
        <taxon>rosids</taxon>
        <taxon>fabids</taxon>
        <taxon>Cucurbitales</taxon>
        <taxon>Cucurbitaceae</taxon>
        <taxon>Benincaseae</taxon>
        <taxon>Cucumis</taxon>
    </lineage>
</organism>
<proteinExistence type="predicted"/>
<accession>A0A9I9E8K5</accession>
<name>A0A9I9E8K5_CUCME</name>
<dbReference type="EnsemblPlants" id="MELO3C030171.2.1">
    <property type="protein sequence ID" value="MELO3C030171.2.1"/>
    <property type="gene ID" value="MELO3C030171.2"/>
</dbReference>
<reference evidence="1" key="1">
    <citation type="submission" date="2023-03" db="UniProtKB">
        <authorList>
            <consortium name="EnsemblPlants"/>
        </authorList>
    </citation>
    <scope>IDENTIFICATION</scope>
</reference>
<sequence>MFHIVQVALSLEWTSISFDFKELRITIDETLSFELSKSVVVLGRGTMIITHFVIGIKTKFLCCKYVIVTPRKFKGPKLSFVRACDVSSSEVCTWALSSYVRSERFLHNITKLIII</sequence>
<dbReference type="AlphaFoldDB" id="A0A9I9E8K5"/>